<comment type="similarity">
    <text evidence="2">Belongs to the helicase family.</text>
</comment>
<name>A0A8J4B6I4_9CHLO</name>
<dbReference type="Pfam" id="PF05970">
    <property type="entry name" value="PIF1"/>
    <property type="match status" value="1"/>
</dbReference>
<feature type="compositionally biased region" description="Acidic residues" evidence="3">
    <location>
        <begin position="133"/>
        <end position="143"/>
    </location>
</feature>
<dbReference type="CDD" id="cd18037">
    <property type="entry name" value="DEXSc_Pif1_like"/>
    <property type="match status" value="1"/>
</dbReference>
<keyword evidence="2" id="KW-0067">ATP-binding</keyword>
<feature type="compositionally biased region" description="Basic and acidic residues" evidence="3">
    <location>
        <begin position="153"/>
        <end position="173"/>
    </location>
</feature>
<evidence type="ECO:0000259" key="4">
    <source>
        <dbReference type="PROSITE" id="PS50158"/>
    </source>
</evidence>
<comment type="catalytic activity">
    <reaction evidence="2">
        <text>ATP + H2O = ADP + phosphate + H(+)</text>
        <dbReference type="Rhea" id="RHEA:13065"/>
        <dbReference type="ChEBI" id="CHEBI:15377"/>
        <dbReference type="ChEBI" id="CHEBI:15378"/>
        <dbReference type="ChEBI" id="CHEBI:30616"/>
        <dbReference type="ChEBI" id="CHEBI:43474"/>
        <dbReference type="ChEBI" id="CHEBI:456216"/>
        <dbReference type="EC" id="5.6.2.3"/>
    </reaction>
</comment>
<dbReference type="GO" id="GO:0005524">
    <property type="term" value="F:ATP binding"/>
    <property type="evidence" value="ECO:0007669"/>
    <property type="project" value="UniProtKB-KW"/>
</dbReference>
<keyword evidence="2" id="KW-0347">Helicase</keyword>
<comment type="caution">
    <text evidence="5">The sequence shown here is derived from an EMBL/GenBank/DDBJ whole genome shotgun (WGS) entry which is preliminary data.</text>
</comment>
<dbReference type="CDD" id="cd18809">
    <property type="entry name" value="SF1_C_RecD"/>
    <property type="match status" value="1"/>
</dbReference>
<proteinExistence type="inferred from homology"/>
<feature type="domain" description="CCHC-type" evidence="4">
    <location>
        <begin position="1248"/>
        <end position="1263"/>
    </location>
</feature>
<dbReference type="GO" id="GO:0003676">
    <property type="term" value="F:nucleic acid binding"/>
    <property type="evidence" value="ECO:0007669"/>
    <property type="project" value="InterPro"/>
</dbReference>
<feature type="region of interest" description="Disordered" evidence="3">
    <location>
        <begin position="316"/>
        <end position="371"/>
    </location>
</feature>
<evidence type="ECO:0000256" key="3">
    <source>
        <dbReference type="SAM" id="MobiDB-lite"/>
    </source>
</evidence>
<feature type="region of interest" description="Disordered" evidence="3">
    <location>
        <begin position="389"/>
        <end position="425"/>
    </location>
</feature>
<feature type="compositionally biased region" description="Basic and acidic residues" evidence="3">
    <location>
        <begin position="408"/>
        <end position="419"/>
    </location>
</feature>
<dbReference type="GO" id="GO:0016787">
    <property type="term" value="F:hydrolase activity"/>
    <property type="evidence" value="ECO:0007669"/>
    <property type="project" value="UniProtKB-KW"/>
</dbReference>
<dbReference type="AlphaFoldDB" id="A0A8J4B6I4"/>
<keyword evidence="2" id="KW-0234">DNA repair</keyword>
<dbReference type="GO" id="GO:0006281">
    <property type="term" value="P:DNA repair"/>
    <property type="evidence" value="ECO:0007669"/>
    <property type="project" value="UniProtKB-KW"/>
</dbReference>
<keyword evidence="2" id="KW-0378">Hydrolase</keyword>
<dbReference type="GO" id="GO:0006310">
    <property type="term" value="P:DNA recombination"/>
    <property type="evidence" value="ECO:0007669"/>
    <property type="project" value="UniProtKB-KW"/>
</dbReference>
<keyword evidence="1" id="KW-0863">Zinc-finger</keyword>
<evidence type="ECO:0000313" key="5">
    <source>
        <dbReference type="EMBL" id="GIL54296.1"/>
    </source>
</evidence>
<dbReference type="InterPro" id="IPR010285">
    <property type="entry name" value="DNA_helicase_pif1-like_DEAD"/>
</dbReference>
<dbReference type="Gene3D" id="4.10.60.10">
    <property type="entry name" value="Zinc finger, CCHC-type"/>
    <property type="match status" value="1"/>
</dbReference>
<gene>
    <name evidence="5" type="ORF">Vafri_9869</name>
</gene>
<keyword evidence="1" id="KW-0479">Metal-binding</keyword>
<dbReference type="GO" id="GO:0008270">
    <property type="term" value="F:zinc ion binding"/>
    <property type="evidence" value="ECO:0007669"/>
    <property type="project" value="UniProtKB-KW"/>
</dbReference>
<dbReference type="SUPFAM" id="SSF52540">
    <property type="entry name" value="P-loop containing nucleoside triphosphate hydrolases"/>
    <property type="match status" value="2"/>
</dbReference>
<dbReference type="PANTHER" id="PTHR47642:SF5">
    <property type="entry name" value="ATP-DEPENDENT DNA HELICASE"/>
    <property type="match status" value="1"/>
</dbReference>
<keyword evidence="2" id="KW-0547">Nucleotide-binding</keyword>
<evidence type="ECO:0000256" key="1">
    <source>
        <dbReference type="PROSITE-ProRule" id="PRU00047"/>
    </source>
</evidence>
<dbReference type="PANTHER" id="PTHR47642">
    <property type="entry name" value="ATP-DEPENDENT DNA HELICASE"/>
    <property type="match status" value="1"/>
</dbReference>
<dbReference type="SMART" id="SM00343">
    <property type="entry name" value="ZnF_C2HC"/>
    <property type="match status" value="1"/>
</dbReference>
<evidence type="ECO:0000256" key="2">
    <source>
        <dbReference type="RuleBase" id="RU363044"/>
    </source>
</evidence>
<dbReference type="EC" id="5.6.2.3" evidence="2"/>
<dbReference type="SUPFAM" id="SSF57756">
    <property type="entry name" value="Retrovirus zinc finger-like domains"/>
    <property type="match status" value="1"/>
</dbReference>
<feature type="compositionally biased region" description="Gly residues" evidence="3">
    <location>
        <begin position="1209"/>
        <end position="1242"/>
    </location>
</feature>
<protein>
    <recommendedName>
        <fullName evidence="2">ATP-dependent DNA helicase</fullName>
        <ecNumber evidence="2">5.6.2.3</ecNumber>
    </recommendedName>
</protein>
<dbReference type="GO" id="GO:0000723">
    <property type="term" value="P:telomere maintenance"/>
    <property type="evidence" value="ECO:0007669"/>
    <property type="project" value="InterPro"/>
</dbReference>
<keyword evidence="1" id="KW-0862">Zinc</keyword>
<dbReference type="Proteomes" id="UP000747399">
    <property type="component" value="Unassembled WGS sequence"/>
</dbReference>
<reference evidence="5" key="1">
    <citation type="journal article" date="2021" name="Proc. Natl. Acad. Sci. U.S.A.">
        <title>Three genomes in the algal genus Volvox reveal the fate of a haploid sex-determining region after a transition to homothallism.</title>
        <authorList>
            <person name="Yamamoto K."/>
            <person name="Hamaji T."/>
            <person name="Kawai-Toyooka H."/>
            <person name="Matsuzaki R."/>
            <person name="Takahashi F."/>
            <person name="Nishimura Y."/>
            <person name="Kawachi M."/>
            <person name="Noguchi H."/>
            <person name="Minakuchi Y."/>
            <person name="Umen J.G."/>
            <person name="Toyoda A."/>
            <person name="Nozaki H."/>
        </authorList>
    </citation>
    <scope>NUCLEOTIDE SEQUENCE</scope>
    <source>
        <strain evidence="5">NIES-3780</strain>
    </source>
</reference>
<feature type="region of interest" description="Disordered" evidence="3">
    <location>
        <begin position="1163"/>
        <end position="1245"/>
    </location>
</feature>
<comment type="cofactor">
    <cofactor evidence="2">
        <name>Mg(2+)</name>
        <dbReference type="ChEBI" id="CHEBI:18420"/>
    </cofactor>
</comment>
<feature type="region of interest" description="Disordered" evidence="3">
    <location>
        <begin position="535"/>
        <end position="559"/>
    </location>
</feature>
<feature type="region of interest" description="Disordered" evidence="3">
    <location>
        <begin position="930"/>
        <end position="966"/>
    </location>
</feature>
<dbReference type="GO" id="GO:0043139">
    <property type="term" value="F:5'-3' DNA helicase activity"/>
    <property type="evidence" value="ECO:0007669"/>
    <property type="project" value="UniProtKB-EC"/>
</dbReference>
<keyword evidence="6" id="KW-1185">Reference proteome</keyword>
<sequence length="1266" mass="136019">MKRARPDAAVDEPWAVGKCHVSEVVPHTSRTAWPDAGGTVPGQLSSLIHDDAVQYLCEVSATEIRTAGRIGPPFHQPNAICGTQINPVACVGKEFPSHAMTAACDVAASGRHRRTPCGGRASVAAQPIFVDLSIDEDDDDDGDDGRGSQAKLVPREGRTSVQGGHEDDSREGKANPNPWVISETAPVLYPSREGAVLTYGGEAYGGRFPAQQGLPPPADGQRLLDGAGRSVGTSVHSYSEGDFDLAANGGGGDNSGGGNGGGGGGYGSIYGGTSWASHPRAPAVGIDPGLFVYPDDSPETIRRKFFAIEAMQQKQPPLQVPLQQHQQQQHQQQQHHQQQQQQAHLPSHRQPGPYHSAAHQPPPQMWCGGEAGVTGSIAVQERLQPFQSWIGVERGRRPDSGSGGGGDVFDRPHQHEPYSEHQQQPPYKPYIQHAFGDQPATYQQASRGNGQVNVRGFGTASVSGGYCASGANSYVPPGPQITMPQQAPPHQQQYAAGNGLGSRAELGSSSYVSDTYGGGGGGGGVTHVSATVFGTSGSTAGSNRPPGPYPGAEGAPPRVHDADVDEVVSPQLTSEQERVLQYVRDGHNVFFTGNAGTGKTFVLSRIIEELRERYGTDFSQRVAVCASTGIAATHIGGTTLHSALGCTAPTEYKDFNYMFKKDTRDRIRAYEVLILDEASMTSGELWTMLELQLRQLRSNQKPAGGLQLILSGDFFQLPPVTRRPQGSDPIPLQLFTNWGYMFQTTTWARCRMRHVLLTQVFRQADAEFARLLNDIRYGRNAREAVERIVATCARPLDCADGIRPTKLYSINKDVDSINREELEKLPAKAVQMVGRDEVQLDPAIMAVDPPLSRQEVEEAESRLWNCDFWRSCLAAQTYYLKAQAQVMLVRNIELRADGDRNLVNGSRGVVEGWAAKVDIISRLKRHLNASTTDRQDAAGPTGRTAKRSYADTSSKAGGSRRGIVRADSDGEDDYAATYSSGARPDCGPGGAPIMVGGRDYTEPSPPTSEELVSAKISALERWQGVFVPVVRFANGVMTEVLPMVFSSRVPRWGECSRLQVPLKLAWALTIHKCQGMSLDRVQISMRGIFATGQAYVALSRARSLEGLELLDWAGDCVKVDPCVVSFYRALQEGRTNEDEQEAAWRFFVEHRMARRFPPPYKLPFEGTATTGAATGPIPDWPRPASEDAEDEARGISGAAAGDSGPGRWLLGGGSRVGRGGGRGGGGREPGGGGRGSGGGGRARGTDMCYKCRQFGHWASACPNRGG</sequence>
<keyword evidence="2" id="KW-0233">DNA recombination</keyword>
<feature type="region of interest" description="Disordered" evidence="3">
    <location>
        <begin position="133"/>
        <end position="179"/>
    </location>
</feature>
<dbReference type="InterPro" id="IPR001878">
    <property type="entry name" value="Znf_CCHC"/>
</dbReference>
<keyword evidence="2" id="KW-0227">DNA damage</keyword>
<dbReference type="InterPro" id="IPR036875">
    <property type="entry name" value="Znf_CCHC_sf"/>
</dbReference>
<dbReference type="Pfam" id="PF00098">
    <property type="entry name" value="zf-CCHC"/>
    <property type="match status" value="1"/>
</dbReference>
<accession>A0A8J4B6I4</accession>
<dbReference type="Gene3D" id="3.40.50.300">
    <property type="entry name" value="P-loop containing nucleotide triphosphate hydrolases"/>
    <property type="match status" value="1"/>
</dbReference>
<feature type="compositionally biased region" description="Low complexity" evidence="3">
    <location>
        <begin position="1166"/>
        <end position="1175"/>
    </location>
</feature>
<dbReference type="InterPro" id="IPR051055">
    <property type="entry name" value="PIF1_helicase"/>
</dbReference>
<evidence type="ECO:0000313" key="6">
    <source>
        <dbReference type="Proteomes" id="UP000747399"/>
    </source>
</evidence>
<organism evidence="5 6">
    <name type="scientific">Volvox africanus</name>
    <dbReference type="NCBI Taxonomy" id="51714"/>
    <lineage>
        <taxon>Eukaryota</taxon>
        <taxon>Viridiplantae</taxon>
        <taxon>Chlorophyta</taxon>
        <taxon>core chlorophytes</taxon>
        <taxon>Chlorophyceae</taxon>
        <taxon>CS clade</taxon>
        <taxon>Chlamydomonadales</taxon>
        <taxon>Volvocaceae</taxon>
        <taxon>Volvox</taxon>
    </lineage>
</organism>
<feature type="compositionally biased region" description="Low complexity" evidence="3">
    <location>
        <begin position="316"/>
        <end position="350"/>
    </location>
</feature>
<dbReference type="EMBL" id="BNCO01000017">
    <property type="protein sequence ID" value="GIL54296.1"/>
    <property type="molecule type" value="Genomic_DNA"/>
</dbReference>
<dbReference type="InterPro" id="IPR027417">
    <property type="entry name" value="P-loop_NTPase"/>
</dbReference>
<dbReference type="PROSITE" id="PS50158">
    <property type="entry name" value="ZF_CCHC"/>
    <property type="match status" value="1"/>
</dbReference>